<dbReference type="STRING" id="554055.A0A2P6VLB0"/>
<feature type="region of interest" description="Disordered" evidence="6">
    <location>
        <begin position="1"/>
        <end position="24"/>
    </location>
</feature>
<keyword evidence="4" id="KW-1133">Transmembrane helix</keyword>
<dbReference type="OrthoDB" id="510582at2759"/>
<sequence length="122" mass="12853">MAPVQLKLSGDPRRPAEARKYERPRVNLEEEPPSMFLLMGLALGLLSLVFKAKLPAWGSLLLCLCGVANAKSGHADVKQFISSLTFAVFGLVSSYLMPIGRRAAEAAAEAASAGAASELPVA</sequence>
<dbReference type="EMBL" id="LHPF02000003">
    <property type="protein sequence ID" value="PSC74881.1"/>
    <property type="molecule type" value="Genomic_DNA"/>
</dbReference>
<evidence type="ECO:0000256" key="6">
    <source>
        <dbReference type="SAM" id="MobiDB-lite"/>
    </source>
</evidence>
<keyword evidence="8" id="KW-1185">Reference proteome</keyword>
<evidence type="ECO:0000256" key="1">
    <source>
        <dbReference type="ARBA" id="ARBA00004370"/>
    </source>
</evidence>
<evidence type="ECO:0000313" key="7">
    <source>
        <dbReference type="EMBL" id="PSC74881.1"/>
    </source>
</evidence>
<keyword evidence="3" id="KW-0812">Transmembrane</keyword>
<evidence type="ECO:0000256" key="4">
    <source>
        <dbReference type="ARBA" id="ARBA00022989"/>
    </source>
</evidence>
<dbReference type="PANTHER" id="PTHR13193:SF0">
    <property type="entry name" value="PAT COMPLEX SUBUNIT ASTERIX"/>
    <property type="match status" value="1"/>
</dbReference>
<dbReference type="GO" id="GO:0044183">
    <property type="term" value="F:protein folding chaperone"/>
    <property type="evidence" value="ECO:0007669"/>
    <property type="project" value="InterPro"/>
</dbReference>
<protein>
    <submittedName>
        <fullName evidence="7">Asterix</fullName>
    </submittedName>
</protein>
<keyword evidence="5" id="KW-0472">Membrane</keyword>
<dbReference type="GO" id="GO:0005789">
    <property type="term" value="C:endoplasmic reticulum membrane"/>
    <property type="evidence" value="ECO:0007669"/>
    <property type="project" value="InterPro"/>
</dbReference>
<evidence type="ECO:0000256" key="2">
    <source>
        <dbReference type="ARBA" id="ARBA00009066"/>
    </source>
</evidence>
<proteinExistence type="inferred from homology"/>
<dbReference type="InterPro" id="IPR005351">
    <property type="entry name" value="ASTER"/>
</dbReference>
<gene>
    <name evidence="7" type="ORF">C2E20_1919</name>
</gene>
<feature type="compositionally biased region" description="Basic and acidic residues" evidence="6">
    <location>
        <begin position="10"/>
        <end position="24"/>
    </location>
</feature>
<dbReference type="Pfam" id="PF03669">
    <property type="entry name" value="ASTER"/>
    <property type="match status" value="1"/>
</dbReference>
<comment type="subcellular location">
    <subcellularLocation>
        <location evidence="1">Membrane</location>
    </subcellularLocation>
</comment>
<comment type="caution">
    <text evidence="7">The sequence shown here is derived from an EMBL/GenBank/DDBJ whole genome shotgun (WGS) entry which is preliminary data.</text>
</comment>
<evidence type="ECO:0000256" key="5">
    <source>
        <dbReference type="ARBA" id="ARBA00023136"/>
    </source>
</evidence>
<organism evidence="7 8">
    <name type="scientific">Micractinium conductrix</name>
    <dbReference type="NCBI Taxonomy" id="554055"/>
    <lineage>
        <taxon>Eukaryota</taxon>
        <taxon>Viridiplantae</taxon>
        <taxon>Chlorophyta</taxon>
        <taxon>core chlorophytes</taxon>
        <taxon>Trebouxiophyceae</taxon>
        <taxon>Chlorellales</taxon>
        <taxon>Chlorellaceae</taxon>
        <taxon>Chlorella clade</taxon>
        <taxon>Micractinium</taxon>
    </lineage>
</organism>
<dbReference type="GO" id="GO:0045048">
    <property type="term" value="P:protein insertion into ER membrane"/>
    <property type="evidence" value="ECO:0007669"/>
    <property type="project" value="InterPro"/>
</dbReference>
<dbReference type="PANTHER" id="PTHR13193">
    <property type="entry name" value="CGI-140"/>
    <property type="match status" value="1"/>
</dbReference>
<accession>A0A2P6VLB0</accession>
<reference evidence="7 8" key="1">
    <citation type="journal article" date="2018" name="Plant J.">
        <title>Genome sequences of Chlorella sorokiniana UTEX 1602 and Micractinium conductrix SAG 241.80: implications to maltose excretion by a green alga.</title>
        <authorList>
            <person name="Arriola M.B."/>
            <person name="Velmurugan N."/>
            <person name="Zhang Y."/>
            <person name="Plunkett M.H."/>
            <person name="Hondzo H."/>
            <person name="Barney B.M."/>
        </authorList>
    </citation>
    <scope>NUCLEOTIDE SEQUENCE [LARGE SCALE GENOMIC DNA]</scope>
    <source>
        <strain evidence="7 8">SAG 241.80</strain>
    </source>
</reference>
<dbReference type="AlphaFoldDB" id="A0A2P6VLB0"/>
<evidence type="ECO:0000313" key="8">
    <source>
        <dbReference type="Proteomes" id="UP000239649"/>
    </source>
</evidence>
<evidence type="ECO:0000256" key="3">
    <source>
        <dbReference type="ARBA" id="ARBA00022692"/>
    </source>
</evidence>
<dbReference type="Proteomes" id="UP000239649">
    <property type="component" value="Unassembled WGS sequence"/>
</dbReference>
<comment type="similarity">
    <text evidence="2">Belongs to the Asterix family.</text>
</comment>
<name>A0A2P6VLB0_9CHLO</name>